<dbReference type="CDD" id="cd05403">
    <property type="entry name" value="NT_KNTase_like"/>
    <property type="match status" value="1"/>
</dbReference>
<dbReference type="GO" id="GO:0016779">
    <property type="term" value="F:nucleotidyltransferase activity"/>
    <property type="evidence" value="ECO:0007669"/>
    <property type="project" value="InterPro"/>
</dbReference>
<dbReference type="Proteomes" id="UP000617544">
    <property type="component" value="Unassembled WGS sequence"/>
</dbReference>
<organism evidence="2 3">
    <name type="scientific">Pyrococcus horikoshii</name>
    <dbReference type="NCBI Taxonomy" id="53953"/>
    <lineage>
        <taxon>Archaea</taxon>
        <taxon>Methanobacteriati</taxon>
        <taxon>Methanobacteriota</taxon>
        <taxon>Thermococci</taxon>
        <taxon>Thermococcales</taxon>
        <taxon>Thermococcaceae</taxon>
        <taxon>Pyrococcus</taxon>
    </lineage>
</organism>
<dbReference type="Pfam" id="PF01909">
    <property type="entry name" value="NTP_transf_2"/>
    <property type="match status" value="1"/>
</dbReference>
<evidence type="ECO:0000313" key="3">
    <source>
        <dbReference type="Proteomes" id="UP000617544"/>
    </source>
</evidence>
<name>A0A832WHC7_PYRHR</name>
<dbReference type="EMBL" id="DUJN01000004">
    <property type="protein sequence ID" value="HII61025.1"/>
    <property type="molecule type" value="Genomic_DNA"/>
</dbReference>
<dbReference type="PANTHER" id="PTHR43449:SF3">
    <property type="entry name" value="POLYMERASE NUCLEOTIDYL TRANSFERASE DOMAIN-CONTAINING PROTEIN"/>
    <property type="match status" value="1"/>
</dbReference>
<gene>
    <name evidence="2" type="ORF">HA331_04605</name>
</gene>
<proteinExistence type="predicted"/>
<reference evidence="2" key="1">
    <citation type="journal article" date="2020" name="bioRxiv">
        <title>A rank-normalized archaeal taxonomy based on genome phylogeny resolves widespread incomplete and uneven classifications.</title>
        <authorList>
            <person name="Rinke C."/>
            <person name="Chuvochina M."/>
            <person name="Mussig A.J."/>
            <person name="Chaumeil P.-A."/>
            <person name="Waite D.W."/>
            <person name="Whitman W.B."/>
            <person name="Parks D.H."/>
            <person name="Hugenholtz P."/>
        </authorList>
    </citation>
    <scope>NUCLEOTIDE SEQUENCE</scope>
    <source>
        <strain evidence="2">UBA8834</strain>
    </source>
</reference>
<protein>
    <submittedName>
        <fullName evidence="2">Nucleotidyltransferase domain-containing protein</fullName>
    </submittedName>
</protein>
<dbReference type="Gene3D" id="3.30.460.10">
    <property type="entry name" value="Beta Polymerase, domain 2"/>
    <property type="match status" value="1"/>
</dbReference>
<keyword evidence="2" id="KW-0808">Transferase</keyword>
<sequence length="133" mass="15520">MSFKQLKELVDRIVKYLNGDVTVILFGSYARGDYNRTSDFDIVVISDRLDGNPLERTKPLYALNEDFLPVDIIAYTREEFLKALENLSPTALDAISYGKVLYDDGFYKIAREKFEELKRKGLRKGKYWMIRGY</sequence>
<comment type="caution">
    <text evidence="2">The sequence shown here is derived from an EMBL/GenBank/DDBJ whole genome shotgun (WGS) entry which is preliminary data.</text>
</comment>
<dbReference type="PANTHER" id="PTHR43449">
    <property type="entry name" value="NUCLEOTIDYLTRANSFERASE"/>
    <property type="match status" value="1"/>
</dbReference>
<feature type="domain" description="Polymerase nucleotidyl transferase" evidence="1">
    <location>
        <begin position="12"/>
        <end position="82"/>
    </location>
</feature>
<evidence type="ECO:0000259" key="1">
    <source>
        <dbReference type="Pfam" id="PF01909"/>
    </source>
</evidence>
<accession>A0A832WHC7</accession>
<dbReference type="SUPFAM" id="SSF81301">
    <property type="entry name" value="Nucleotidyltransferase"/>
    <property type="match status" value="1"/>
</dbReference>
<dbReference type="OMA" id="PIAMNTQ"/>
<dbReference type="InterPro" id="IPR002934">
    <property type="entry name" value="Polymerase_NTP_transf_dom"/>
</dbReference>
<dbReference type="RefSeq" id="WP_010884494.1">
    <property type="nucleotide sequence ID" value="NZ_DUJN01000004.1"/>
</dbReference>
<dbReference type="AlphaFoldDB" id="A0A832WHC7"/>
<dbReference type="InterPro" id="IPR043519">
    <property type="entry name" value="NT_sf"/>
</dbReference>
<evidence type="ECO:0000313" key="2">
    <source>
        <dbReference type="EMBL" id="HII61025.1"/>
    </source>
</evidence>
<dbReference type="GeneID" id="1444281"/>